<dbReference type="AlphaFoldDB" id="A0A7E4VDX1"/>
<reference evidence="2" key="1">
    <citation type="journal article" date="2013" name="Genetics">
        <title>The draft genome and transcriptome of Panagrellus redivivus are shaped by the harsh demands of a free-living lifestyle.</title>
        <authorList>
            <person name="Srinivasan J."/>
            <person name="Dillman A.R."/>
            <person name="Macchietto M.G."/>
            <person name="Heikkinen L."/>
            <person name="Lakso M."/>
            <person name="Fracchia K.M."/>
            <person name="Antoshechkin I."/>
            <person name="Mortazavi A."/>
            <person name="Wong G."/>
            <person name="Sternberg P.W."/>
        </authorList>
    </citation>
    <scope>NUCLEOTIDE SEQUENCE [LARGE SCALE GENOMIC DNA]</scope>
    <source>
        <strain evidence="2">MT8872</strain>
    </source>
</reference>
<dbReference type="Proteomes" id="UP000492821">
    <property type="component" value="Unassembled WGS sequence"/>
</dbReference>
<proteinExistence type="predicted"/>
<keyword evidence="2" id="KW-1185">Reference proteome</keyword>
<feature type="transmembrane region" description="Helical" evidence="1">
    <location>
        <begin position="126"/>
        <end position="147"/>
    </location>
</feature>
<dbReference type="InterPro" id="IPR051119">
    <property type="entry name" value="Nematode_SR-like"/>
</dbReference>
<feature type="transmembrane region" description="Helical" evidence="1">
    <location>
        <begin position="221"/>
        <end position="248"/>
    </location>
</feature>
<feature type="transmembrane region" description="Helical" evidence="1">
    <location>
        <begin position="41"/>
        <end position="67"/>
    </location>
</feature>
<keyword evidence="1" id="KW-1133">Transmembrane helix</keyword>
<evidence type="ECO:0000313" key="2">
    <source>
        <dbReference type="Proteomes" id="UP000492821"/>
    </source>
</evidence>
<dbReference type="InterPro" id="IPR019426">
    <property type="entry name" value="7TM_GPCR_serpentine_rcpt_Srv"/>
</dbReference>
<dbReference type="WBParaSite" id="Pan_g19700.t1">
    <property type="protein sequence ID" value="Pan_g19700.t1"/>
    <property type="gene ID" value="Pan_g19700"/>
</dbReference>
<keyword evidence="1" id="KW-0472">Membrane</keyword>
<feature type="transmembrane region" description="Helical" evidence="1">
    <location>
        <begin position="87"/>
        <end position="106"/>
    </location>
</feature>
<name>A0A7E4VDX1_PANRE</name>
<reference evidence="3" key="2">
    <citation type="submission" date="2020-10" db="UniProtKB">
        <authorList>
            <consortium name="WormBaseParasite"/>
        </authorList>
    </citation>
    <scope>IDENTIFICATION</scope>
</reference>
<dbReference type="Pfam" id="PF10323">
    <property type="entry name" value="7TM_GPCR_Srv"/>
    <property type="match status" value="1"/>
</dbReference>
<dbReference type="PANTHER" id="PTHR31627">
    <property type="entry name" value="SERPENTINE RECEPTOR CLASS GAMMA-RELATED"/>
    <property type="match status" value="1"/>
</dbReference>
<evidence type="ECO:0000256" key="1">
    <source>
        <dbReference type="SAM" id="Phobius"/>
    </source>
</evidence>
<dbReference type="Gene3D" id="1.20.1070.10">
    <property type="entry name" value="Rhodopsin 7-helix transmembrane proteins"/>
    <property type="match status" value="1"/>
</dbReference>
<feature type="transmembrane region" description="Helical" evidence="1">
    <location>
        <begin position="6"/>
        <end position="29"/>
    </location>
</feature>
<dbReference type="PANTHER" id="PTHR31627:SF42">
    <property type="entry name" value="G_PROTEIN_RECEP_F1_2 DOMAIN-CONTAINING PROTEIN-RELATED"/>
    <property type="match status" value="1"/>
</dbReference>
<accession>A0A7E4VDX1</accession>
<keyword evidence="1" id="KW-0812">Transmembrane</keyword>
<protein>
    <submittedName>
        <fullName evidence="3">G_PROTEIN_RECEP_F1_2 domain-containing protein</fullName>
    </submittedName>
</protein>
<feature type="transmembrane region" description="Helical" evidence="1">
    <location>
        <begin position="260"/>
        <end position="281"/>
    </location>
</feature>
<evidence type="ECO:0000313" key="3">
    <source>
        <dbReference type="WBParaSite" id="Pan_g19700.t1"/>
    </source>
</evidence>
<sequence>MTQTAVIVTVIVTTPLWFFQISVIIFLMYHRYRKHESYCTSFYLLFTMLCILDSFSEFMCFVCQRMIAFPSVHEYYLNSPIISSILYLYSAFSLYVQCLLHLFIAVNRIWTVFKIVRHLPSKLGRLGTFAIAVLPFLPIPLLIPRFFHSAEFYVNVDGSLSLRYRNPGIQQYQSTTSTCVIFFTAIPTFILEIFTICKYRQLLARIRLKSQIVTKKFYHDYRLLCQAVVVLVMKVIVCGCQALALIATLCGNTALFEKAITIYSYSCNVLDLIGPVALVIVSRQVRSDYVAFWRSVYYVKRTLATVAYVSESNGRSKRSLVKI</sequence>
<organism evidence="2 3">
    <name type="scientific">Panagrellus redivivus</name>
    <name type="common">Microworm</name>
    <dbReference type="NCBI Taxonomy" id="6233"/>
    <lineage>
        <taxon>Eukaryota</taxon>
        <taxon>Metazoa</taxon>
        <taxon>Ecdysozoa</taxon>
        <taxon>Nematoda</taxon>
        <taxon>Chromadorea</taxon>
        <taxon>Rhabditida</taxon>
        <taxon>Tylenchina</taxon>
        <taxon>Panagrolaimomorpha</taxon>
        <taxon>Panagrolaimoidea</taxon>
        <taxon>Panagrolaimidae</taxon>
        <taxon>Panagrellus</taxon>
    </lineage>
</organism>
<feature type="transmembrane region" description="Helical" evidence="1">
    <location>
        <begin position="180"/>
        <end position="200"/>
    </location>
</feature>